<organism evidence="1 2">
    <name type="scientific">Mesorhizobium ciceri</name>
    <dbReference type="NCBI Taxonomy" id="39645"/>
    <lineage>
        <taxon>Bacteria</taxon>
        <taxon>Pseudomonadati</taxon>
        <taxon>Pseudomonadota</taxon>
        <taxon>Alphaproteobacteria</taxon>
        <taxon>Hyphomicrobiales</taxon>
        <taxon>Phyllobacteriaceae</taxon>
        <taxon>Mesorhizobium</taxon>
    </lineage>
</organism>
<dbReference type="GeneID" id="91564756"/>
<dbReference type="AlphaFoldDB" id="A0AB38TLQ2"/>
<keyword evidence="1" id="KW-0614">Plasmid</keyword>
<evidence type="ECO:0000313" key="2">
    <source>
        <dbReference type="Proteomes" id="UP001060070"/>
    </source>
</evidence>
<name>A0AB38TLQ2_9HYPH</name>
<evidence type="ECO:0000313" key="1">
    <source>
        <dbReference type="EMBL" id="UTU55007.1"/>
    </source>
</evidence>
<dbReference type="KEGG" id="mcic:A4R28_32895"/>
<protein>
    <submittedName>
        <fullName evidence="1">Uncharacterized protein</fullName>
    </submittedName>
</protein>
<dbReference type="RefSeq" id="WP_013525027.1">
    <property type="nucleotide sequence ID" value="NZ_CP015063.1"/>
</dbReference>
<proteinExistence type="predicted"/>
<dbReference type="Proteomes" id="UP001060070">
    <property type="component" value="Plasmid unnamed"/>
</dbReference>
<geneLocation type="plasmid" evidence="1 2">
    <name>unnamed</name>
</geneLocation>
<keyword evidence="2" id="KW-1185">Reference proteome</keyword>
<accession>A0AB38TLQ2</accession>
<reference evidence="1 2" key="1">
    <citation type="journal article" date="2022" name="Microbiol. Resour. Announc.">
        <title>Complete Genome Sequence of Mesorhizobium ciceri Strain R30, a Rhizobium Used as a Commercial Inoculant for Chickpea in Argentina.</title>
        <authorList>
            <person name="Foresto E."/>
            <person name="Revale S."/>
            <person name="Primo E."/>
            <person name="Nievas F."/>
            <person name="Carezzano E."/>
            <person name="Puente M."/>
            <person name="Alzari P."/>
            <person name="Mart M."/>
            <person name="Ben-Assaya M."/>
            <person name="Mornico D."/>
            <person name="Santoro M."/>
            <person name="Mart F."/>
            <person name="Giordano W."/>
            <person name="Bogino P."/>
        </authorList>
    </citation>
    <scope>NUCLEOTIDE SEQUENCE [LARGE SCALE GENOMIC DNA]</scope>
    <source>
        <strain evidence="1 2">R30</strain>
    </source>
</reference>
<dbReference type="EMBL" id="CP088148">
    <property type="protein sequence ID" value="UTU55007.1"/>
    <property type="molecule type" value="Genomic_DNA"/>
</dbReference>
<sequence length="78" mass="8333">MTRQEVLSVIGSADDITVAEIIATGASIEELREAWAWAFADEALMGQGRPLPGTRAAALIDLLKPDEDDPAEPGTRLE</sequence>
<gene>
    <name evidence="1" type="ORF">LRP29_32200</name>
</gene>